<dbReference type="InterPro" id="IPR036457">
    <property type="entry name" value="PPM-type-like_dom_sf"/>
</dbReference>
<evidence type="ECO:0000256" key="5">
    <source>
        <dbReference type="ARBA" id="ARBA00022741"/>
    </source>
</evidence>
<feature type="region of interest" description="Disordered" evidence="16">
    <location>
        <begin position="434"/>
        <end position="458"/>
    </location>
</feature>
<dbReference type="PANTHER" id="PTHR43156">
    <property type="entry name" value="STAGE II SPORULATION PROTEIN E-RELATED"/>
    <property type="match status" value="1"/>
</dbReference>
<keyword evidence="11" id="KW-0464">Manganese</keyword>
<keyword evidence="5" id="KW-0547">Nucleotide-binding</keyword>
<feature type="domain" description="PPM-type phosphatase" evidence="18">
    <location>
        <begin position="323"/>
        <end position="548"/>
    </location>
</feature>
<keyword evidence="10" id="KW-0904">Protein phosphatase</keyword>
<keyword evidence="9" id="KW-0460">Magnesium</keyword>
<dbReference type="RefSeq" id="WP_167969842.1">
    <property type="nucleotide sequence ID" value="NZ_BHZG01000285.1"/>
</dbReference>
<evidence type="ECO:0000256" key="2">
    <source>
        <dbReference type="ARBA" id="ARBA00022553"/>
    </source>
</evidence>
<keyword evidence="7" id="KW-0378">Hydrolase</keyword>
<comment type="catalytic activity">
    <reaction evidence="12">
        <text>O-phospho-L-seryl-[protein] + H2O = L-seryl-[protein] + phosphate</text>
        <dbReference type="Rhea" id="RHEA:20629"/>
        <dbReference type="Rhea" id="RHEA-COMP:9863"/>
        <dbReference type="Rhea" id="RHEA-COMP:11604"/>
        <dbReference type="ChEBI" id="CHEBI:15377"/>
        <dbReference type="ChEBI" id="CHEBI:29999"/>
        <dbReference type="ChEBI" id="CHEBI:43474"/>
        <dbReference type="ChEBI" id="CHEBI:83421"/>
        <dbReference type="EC" id="3.1.3.16"/>
    </reaction>
</comment>
<keyword evidence="4" id="KW-0479">Metal-binding</keyword>
<dbReference type="InterPro" id="IPR052016">
    <property type="entry name" value="Bact_Sigma-Reg"/>
</dbReference>
<dbReference type="Pfam" id="PF13581">
    <property type="entry name" value="HATPase_c_2"/>
    <property type="match status" value="1"/>
</dbReference>
<sequence>MRTEDVLAAAGTGLWRWDHATGLVTLDATAAGLFGLPERYTTIGEATVRARVHVEDYIELYRVATLSAAEERIGESRLRVIAPDGTDARTLRARVRAHGEGDDFAMSGTLMEVPPSTAVAAPLGRDWRLSREAFLLDAGRALAEARTTGEVLRVAAGLALPGFSPDGLIVFGVEAGELTVVGHHGYAISATPQRRQAARGFAPTLDSPYPAAEAIRTGRAVYVPGPAEYQQRFPEAWPYVKEFGRCAWAYLPLIVGGRTIGAWMASFPEPVSFSPDERSVLTTVARMLAQALARTHVFETERELSADLQHTMAPAANPDIPGAQLIARYVPTGGGLQIGGDWYDVIPLPSDRVALVIGDVQGHDVRAAAIMAQLRIALRAYAAEGHRPDTVLSRASRFLSGMPLSGDDRFATCLYLEADPRTGTLDVARAGHPDPAVRLGDGTPVQRPTVGGPPLGVVPDWSYPTTRITLQRDETLLMFTDGLLETGGHTLDTGWARLAGILRGEPADDLEKLADRLIEGVHGPPSHSHTGPLTDRREDDIALLLFSLQHPQAPERRLVVTVDQAAPGRIAEARHQFAELLHDWAGADQVDGAVLMLSEMLTNVLVHTDTDARLTVEITGPPGGRRLRVEVADGSDDLPRRREPGEMASSGRGLLLMENLADAWGVDPRGDGKATWFELHERSSEPG</sequence>
<evidence type="ECO:0000256" key="13">
    <source>
        <dbReference type="ARBA" id="ARBA00056274"/>
    </source>
</evidence>
<evidence type="ECO:0000256" key="16">
    <source>
        <dbReference type="SAM" id="MobiDB-lite"/>
    </source>
</evidence>
<evidence type="ECO:0000256" key="7">
    <source>
        <dbReference type="ARBA" id="ARBA00022801"/>
    </source>
</evidence>
<dbReference type="GO" id="GO:0016301">
    <property type="term" value="F:kinase activity"/>
    <property type="evidence" value="ECO:0007669"/>
    <property type="project" value="UniProtKB-KW"/>
</dbReference>
<dbReference type="InterPro" id="IPR001932">
    <property type="entry name" value="PPM-type_phosphatase-like_dom"/>
</dbReference>
<keyword evidence="3" id="KW-0808">Transferase</keyword>
<dbReference type="Gene3D" id="3.30.565.10">
    <property type="entry name" value="Histidine kinase-like ATPase, C-terminal domain"/>
    <property type="match status" value="1"/>
</dbReference>
<name>A0A7X6HYZ8_9ACTN</name>
<dbReference type="Pfam" id="PF07228">
    <property type="entry name" value="SpoIIE"/>
    <property type="match status" value="1"/>
</dbReference>
<gene>
    <name evidence="19" type="ORF">HCN56_11055</name>
</gene>
<feature type="domain" description="GAF" evidence="17">
    <location>
        <begin position="147"/>
        <end position="302"/>
    </location>
</feature>
<dbReference type="GO" id="GO:0046872">
    <property type="term" value="F:metal ion binding"/>
    <property type="evidence" value="ECO:0007669"/>
    <property type="project" value="UniProtKB-KW"/>
</dbReference>
<keyword evidence="6" id="KW-0418">Kinase</keyword>
<dbReference type="Gene3D" id="3.60.40.10">
    <property type="entry name" value="PPM-type phosphatase domain"/>
    <property type="match status" value="1"/>
</dbReference>
<dbReference type="SUPFAM" id="SSF81606">
    <property type="entry name" value="PP2C-like"/>
    <property type="match status" value="1"/>
</dbReference>
<evidence type="ECO:0000313" key="20">
    <source>
        <dbReference type="Proteomes" id="UP000578686"/>
    </source>
</evidence>
<evidence type="ECO:0000256" key="4">
    <source>
        <dbReference type="ARBA" id="ARBA00022723"/>
    </source>
</evidence>
<dbReference type="GO" id="GO:0004722">
    <property type="term" value="F:protein serine/threonine phosphatase activity"/>
    <property type="evidence" value="ECO:0007669"/>
    <property type="project" value="UniProtKB-EC"/>
</dbReference>
<comment type="function">
    <text evidence="13">Primarily acts as an independent SigF regulator that is sensitive to the osmosensory signal, mediating the cross talk of PknD with the SigF regulon. Possesses both phosphatase and kinase activities. The kinase domain functions as a classic anti-sigma factor-like kinase to phosphorylate the anti-anti-sigma factor domain at the canonical regulatory site, and the phosphatase domain antagonizes this activity.</text>
</comment>
<protein>
    <recommendedName>
        <fullName evidence="1">protein-serine/threonine phosphatase</fullName>
        <ecNumber evidence="1">3.1.3.16</ecNumber>
    </recommendedName>
    <alternativeName>
        <fullName evidence="15">Protein-serine/threonine phosphatase</fullName>
    </alternativeName>
    <alternativeName>
        <fullName evidence="14">Serine/threonine-protein kinase</fullName>
    </alternativeName>
</protein>
<accession>A0A7X6HYZ8</accession>
<evidence type="ECO:0000259" key="17">
    <source>
        <dbReference type="SMART" id="SM00065"/>
    </source>
</evidence>
<dbReference type="InterPro" id="IPR029016">
    <property type="entry name" value="GAF-like_dom_sf"/>
</dbReference>
<dbReference type="FunFam" id="3.60.40.10:FF:000005">
    <property type="entry name" value="Serine/threonine protein phosphatase"/>
    <property type="match status" value="1"/>
</dbReference>
<dbReference type="InterPro" id="IPR003018">
    <property type="entry name" value="GAF"/>
</dbReference>
<evidence type="ECO:0000256" key="12">
    <source>
        <dbReference type="ARBA" id="ARBA00047761"/>
    </source>
</evidence>
<evidence type="ECO:0000256" key="3">
    <source>
        <dbReference type="ARBA" id="ARBA00022679"/>
    </source>
</evidence>
<dbReference type="SMART" id="SM00065">
    <property type="entry name" value="GAF"/>
    <property type="match status" value="1"/>
</dbReference>
<evidence type="ECO:0000259" key="18">
    <source>
        <dbReference type="SMART" id="SM00331"/>
    </source>
</evidence>
<dbReference type="InterPro" id="IPR036890">
    <property type="entry name" value="HATPase_C_sf"/>
</dbReference>
<keyword evidence="8" id="KW-0067">ATP-binding</keyword>
<dbReference type="EC" id="3.1.3.16" evidence="1"/>
<dbReference type="CDD" id="cd16936">
    <property type="entry name" value="HATPase_RsbW-like"/>
    <property type="match status" value="1"/>
</dbReference>
<evidence type="ECO:0000313" key="19">
    <source>
        <dbReference type="EMBL" id="NJQ06101.1"/>
    </source>
</evidence>
<evidence type="ECO:0000256" key="9">
    <source>
        <dbReference type="ARBA" id="ARBA00022842"/>
    </source>
</evidence>
<evidence type="ECO:0000256" key="10">
    <source>
        <dbReference type="ARBA" id="ARBA00022912"/>
    </source>
</evidence>
<dbReference type="SMART" id="SM00331">
    <property type="entry name" value="PP2C_SIG"/>
    <property type="match status" value="1"/>
</dbReference>
<keyword evidence="2" id="KW-0597">Phosphoprotein</keyword>
<evidence type="ECO:0000256" key="11">
    <source>
        <dbReference type="ARBA" id="ARBA00023211"/>
    </source>
</evidence>
<dbReference type="AlphaFoldDB" id="A0A7X6HYZ8"/>
<dbReference type="Pfam" id="PF13185">
    <property type="entry name" value="GAF_2"/>
    <property type="match status" value="1"/>
</dbReference>
<keyword evidence="20" id="KW-1185">Reference proteome</keyword>
<evidence type="ECO:0000256" key="15">
    <source>
        <dbReference type="ARBA" id="ARBA00081350"/>
    </source>
</evidence>
<proteinExistence type="predicted"/>
<dbReference type="GO" id="GO:0005524">
    <property type="term" value="F:ATP binding"/>
    <property type="evidence" value="ECO:0007669"/>
    <property type="project" value="UniProtKB-KW"/>
</dbReference>
<dbReference type="PANTHER" id="PTHR43156:SF2">
    <property type="entry name" value="STAGE II SPORULATION PROTEIN E"/>
    <property type="match status" value="1"/>
</dbReference>
<dbReference type="Proteomes" id="UP000578686">
    <property type="component" value="Unassembled WGS sequence"/>
</dbReference>
<comment type="caution">
    <text evidence="19">The sequence shown here is derived from an EMBL/GenBank/DDBJ whole genome shotgun (WGS) entry which is preliminary data.</text>
</comment>
<evidence type="ECO:0000256" key="14">
    <source>
        <dbReference type="ARBA" id="ARBA00075117"/>
    </source>
</evidence>
<dbReference type="InterPro" id="IPR003594">
    <property type="entry name" value="HATPase_dom"/>
</dbReference>
<dbReference type="Gene3D" id="3.30.450.40">
    <property type="match status" value="1"/>
</dbReference>
<evidence type="ECO:0000256" key="1">
    <source>
        <dbReference type="ARBA" id="ARBA00013081"/>
    </source>
</evidence>
<evidence type="ECO:0000256" key="6">
    <source>
        <dbReference type="ARBA" id="ARBA00022777"/>
    </source>
</evidence>
<dbReference type="EMBL" id="JAAVJD010000066">
    <property type="protein sequence ID" value="NJQ06101.1"/>
    <property type="molecule type" value="Genomic_DNA"/>
</dbReference>
<evidence type="ECO:0000256" key="8">
    <source>
        <dbReference type="ARBA" id="ARBA00022840"/>
    </source>
</evidence>
<organism evidence="19 20">
    <name type="scientific">Streptomyces lonarensis</name>
    <dbReference type="NCBI Taxonomy" id="700599"/>
    <lineage>
        <taxon>Bacteria</taxon>
        <taxon>Bacillati</taxon>
        <taxon>Actinomycetota</taxon>
        <taxon>Actinomycetes</taxon>
        <taxon>Kitasatosporales</taxon>
        <taxon>Streptomycetaceae</taxon>
        <taxon>Streptomyces</taxon>
    </lineage>
</organism>
<dbReference type="SUPFAM" id="SSF55781">
    <property type="entry name" value="GAF domain-like"/>
    <property type="match status" value="1"/>
</dbReference>
<dbReference type="Gene3D" id="3.30.450.20">
    <property type="entry name" value="PAS domain"/>
    <property type="match status" value="1"/>
</dbReference>
<reference evidence="19 20" key="1">
    <citation type="submission" date="2020-03" db="EMBL/GenBank/DDBJ databases">
        <title>Draft genome of Streptomyces sp. ventii, isolated from the Axial Seamount in the Pacific Ocean, and resequencing of the two type strains Streptomyces lonarensis strain NCL 716 and Streptomyces bohaiensis strain 11A07.</title>
        <authorList>
            <person name="Loughran R.M."/>
            <person name="Pfannmuller K.M."/>
            <person name="Wasson B.J."/>
            <person name="Deadmond M.C."/>
            <person name="Paddock B.E."/>
            <person name="Koyack M.J."/>
            <person name="Gallegos D.A."/>
            <person name="Mitchell E.A."/>
            <person name="Ushijima B."/>
            <person name="Saw J.H."/>
            <person name="Mcphail K.L."/>
            <person name="Videau P."/>
        </authorList>
    </citation>
    <scope>NUCLEOTIDE SEQUENCE [LARGE SCALE GENOMIC DNA]</scope>
    <source>
        <strain evidence="19 20">NCL716</strain>
    </source>
</reference>